<dbReference type="EMBL" id="BAABME010006248">
    <property type="protein sequence ID" value="GAA0167837.1"/>
    <property type="molecule type" value="Genomic_DNA"/>
</dbReference>
<evidence type="ECO:0000256" key="1">
    <source>
        <dbReference type="SAM" id="MobiDB-lite"/>
    </source>
</evidence>
<evidence type="ECO:0000313" key="3">
    <source>
        <dbReference type="Proteomes" id="UP001454036"/>
    </source>
</evidence>
<gene>
    <name evidence="2" type="ORF">LIER_22682</name>
</gene>
<protein>
    <submittedName>
        <fullName evidence="2">Uncharacterized protein</fullName>
    </submittedName>
</protein>
<accession>A0AAV3QY76</accession>
<keyword evidence="3" id="KW-1185">Reference proteome</keyword>
<proteinExistence type="predicted"/>
<feature type="region of interest" description="Disordered" evidence="1">
    <location>
        <begin position="19"/>
        <end position="64"/>
    </location>
</feature>
<dbReference type="AlphaFoldDB" id="A0AAV3QY76"/>
<comment type="caution">
    <text evidence="2">The sequence shown here is derived from an EMBL/GenBank/DDBJ whole genome shotgun (WGS) entry which is preliminary data.</text>
</comment>
<name>A0AAV3QY76_LITER</name>
<feature type="compositionally biased region" description="Basic and acidic residues" evidence="1">
    <location>
        <begin position="40"/>
        <end position="64"/>
    </location>
</feature>
<evidence type="ECO:0000313" key="2">
    <source>
        <dbReference type="EMBL" id="GAA0167837.1"/>
    </source>
</evidence>
<organism evidence="2 3">
    <name type="scientific">Lithospermum erythrorhizon</name>
    <name type="common">Purple gromwell</name>
    <name type="synonym">Lithospermum officinale var. erythrorhizon</name>
    <dbReference type="NCBI Taxonomy" id="34254"/>
    <lineage>
        <taxon>Eukaryota</taxon>
        <taxon>Viridiplantae</taxon>
        <taxon>Streptophyta</taxon>
        <taxon>Embryophyta</taxon>
        <taxon>Tracheophyta</taxon>
        <taxon>Spermatophyta</taxon>
        <taxon>Magnoliopsida</taxon>
        <taxon>eudicotyledons</taxon>
        <taxon>Gunneridae</taxon>
        <taxon>Pentapetalae</taxon>
        <taxon>asterids</taxon>
        <taxon>lamiids</taxon>
        <taxon>Boraginales</taxon>
        <taxon>Boraginaceae</taxon>
        <taxon>Boraginoideae</taxon>
        <taxon>Lithospermeae</taxon>
        <taxon>Lithospermum</taxon>
    </lineage>
</organism>
<sequence length="134" mass="14982">MSAGSLFFIAEIAQVMTKTRRFDSPNSSNRVNSDWGRAQSTEERGRDGGKGENRLEELRSPPSSLERRAARLEETHEAFLALSFDEAVKPYLSPCHAEDEYFDFKSKDFFTLPMNLLSAGRDRNSLLSGCPSAA</sequence>
<reference evidence="2 3" key="1">
    <citation type="submission" date="2024-01" db="EMBL/GenBank/DDBJ databases">
        <title>The complete chloroplast genome sequence of Lithospermum erythrorhizon: insights into the phylogenetic relationship among Boraginaceae species and the maternal lineages of purple gromwells.</title>
        <authorList>
            <person name="Okada T."/>
            <person name="Watanabe K."/>
        </authorList>
    </citation>
    <scope>NUCLEOTIDE SEQUENCE [LARGE SCALE GENOMIC DNA]</scope>
</reference>
<dbReference type="Proteomes" id="UP001454036">
    <property type="component" value="Unassembled WGS sequence"/>
</dbReference>